<feature type="compositionally biased region" description="Acidic residues" evidence="14">
    <location>
        <begin position="216"/>
        <end position="232"/>
    </location>
</feature>
<comment type="subunit">
    <text evidence="3 10 12">Part of the 50S ribosomal subunit.</text>
</comment>
<comment type="caution">
    <text evidence="15">The sequence shown here is derived from an EMBL/GenBank/DDBJ whole genome shotgun (WGS) entry which is preliminary data.</text>
</comment>
<evidence type="ECO:0000256" key="1">
    <source>
        <dbReference type="ARBA" id="ARBA00003478"/>
    </source>
</evidence>
<dbReference type="CDD" id="cd00336">
    <property type="entry name" value="Ribosomal_L22"/>
    <property type="match status" value="1"/>
</dbReference>
<evidence type="ECO:0000256" key="10">
    <source>
        <dbReference type="HAMAP-Rule" id="MF_01331"/>
    </source>
</evidence>
<feature type="region of interest" description="Disordered" evidence="14">
    <location>
        <begin position="127"/>
        <end position="147"/>
    </location>
</feature>
<dbReference type="InterPro" id="IPR018260">
    <property type="entry name" value="Ribosomal_uL22_CS"/>
</dbReference>
<evidence type="ECO:0000256" key="8">
    <source>
        <dbReference type="ARBA" id="ARBA00025084"/>
    </source>
</evidence>
<dbReference type="PATRIC" id="fig|1280514.3.peg.719"/>
<dbReference type="PROSITE" id="PS00464">
    <property type="entry name" value="RIBOSOMAL_L22"/>
    <property type="match status" value="1"/>
</dbReference>
<dbReference type="EMBL" id="JXYS01000012">
    <property type="protein sequence ID" value="KJF18582.1"/>
    <property type="molecule type" value="Genomic_DNA"/>
</dbReference>
<reference evidence="15 16" key="1">
    <citation type="submission" date="2015-01" db="EMBL/GenBank/DDBJ databases">
        <title>Draft genome of the acidophilic iron oxidizer Acidithrix ferrooxidans strain Py-F3.</title>
        <authorList>
            <person name="Poehlein A."/>
            <person name="Eisen S."/>
            <person name="Schloemann M."/>
            <person name="Johnson B.D."/>
            <person name="Daniel R."/>
            <person name="Muehling M."/>
        </authorList>
    </citation>
    <scope>NUCLEOTIDE SEQUENCE [LARGE SCALE GENOMIC DNA]</scope>
    <source>
        <strain evidence="15 16">Py-F3</strain>
    </source>
</reference>
<dbReference type="Gene3D" id="3.90.470.10">
    <property type="entry name" value="Ribosomal protein L22/L17"/>
    <property type="match status" value="1"/>
</dbReference>
<sequence length="232" mass="25517">MSTTTFNSGTRAVLRQYRMSASKVREVLDLIRGKDIITARDILVYSDRGAARPILKLLASAVANAENNDGIPADELYVSACFADEGPTMKRFRARARGRAGQILKRTAHITIYVDRMEFTKIAQINAKRSSEEARRQERRSARVRGSNSSLDEIEVVFDAEDSDLVVHTETENTETANTETANTEPTIPESSETVSDQGDLGASDAVSNDVLEVVSSEDQDVVDDDAESENK</sequence>
<evidence type="ECO:0000256" key="3">
    <source>
        <dbReference type="ARBA" id="ARBA00011838"/>
    </source>
</evidence>
<comment type="function">
    <text evidence="10 13">This protein binds specifically to 23S rRNA; its binding is stimulated by other ribosomal proteins, e.g., L4, L17, and L20. It is important during the early stages of 50S assembly. It makes multiple contacts with different domains of the 23S rRNA in the assembled 50S subunit and ribosome.</text>
</comment>
<evidence type="ECO:0000256" key="12">
    <source>
        <dbReference type="RuleBase" id="RU004006"/>
    </source>
</evidence>
<accession>A0A0D8HLG1</accession>
<dbReference type="InterPro" id="IPR036394">
    <property type="entry name" value="Ribosomal_uL22_sf"/>
</dbReference>
<keyword evidence="7 10" id="KW-0687">Ribonucleoprotein</keyword>
<gene>
    <name evidence="10 15" type="primary">rplV</name>
    <name evidence="15" type="ORF">AXFE_05300</name>
</gene>
<evidence type="ECO:0000256" key="4">
    <source>
        <dbReference type="ARBA" id="ARBA00022730"/>
    </source>
</evidence>
<evidence type="ECO:0000313" key="15">
    <source>
        <dbReference type="EMBL" id="KJF18582.1"/>
    </source>
</evidence>
<feature type="compositionally biased region" description="Low complexity" evidence="14">
    <location>
        <begin position="174"/>
        <end position="185"/>
    </location>
</feature>
<dbReference type="AlphaFoldDB" id="A0A0D8HLG1"/>
<feature type="region of interest" description="Disordered" evidence="14">
    <location>
        <begin position="170"/>
        <end position="232"/>
    </location>
</feature>
<dbReference type="PANTHER" id="PTHR13501">
    <property type="entry name" value="CHLOROPLAST 50S RIBOSOMAL PROTEIN L22-RELATED"/>
    <property type="match status" value="1"/>
</dbReference>
<evidence type="ECO:0000256" key="13">
    <source>
        <dbReference type="RuleBase" id="RU004008"/>
    </source>
</evidence>
<feature type="compositionally biased region" description="Basic and acidic residues" evidence="14">
    <location>
        <begin position="129"/>
        <end position="141"/>
    </location>
</feature>
<keyword evidence="6 10" id="KW-0689">Ribosomal protein</keyword>
<name>A0A0D8HLG1_9ACTN</name>
<dbReference type="GO" id="GO:0019843">
    <property type="term" value="F:rRNA binding"/>
    <property type="evidence" value="ECO:0007669"/>
    <property type="project" value="UniProtKB-UniRule"/>
</dbReference>
<comment type="function">
    <text evidence="1 10">The globular domain of the protein is located near the polypeptide exit tunnel on the outside of the subunit, while an extended beta-hairpin is found that lines the wall of the exit tunnel in the center of the 70S ribosome.</text>
</comment>
<dbReference type="HAMAP" id="MF_01331_B">
    <property type="entry name" value="Ribosomal_uL22_B"/>
    <property type="match status" value="1"/>
</dbReference>
<evidence type="ECO:0000256" key="5">
    <source>
        <dbReference type="ARBA" id="ARBA00022884"/>
    </source>
</evidence>
<dbReference type="RefSeq" id="WP_082058423.1">
    <property type="nucleotide sequence ID" value="NZ_JXYS01000012.1"/>
</dbReference>
<proteinExistence type="inferred from homology"/>
<evidence type="ECO:0000313" key="16">
    <source>
        <dbReference type="Proteomes" id="UP000032360"/>
    </source>
</evidence>
<evidence type="ECO:0000256" key="6">
    <source>
        <dbReference type="ARBA" id="ARBA00022980"/>
    </source>
</evidence>
<keyword evidence="5 10" id="KW-0694">RNA-binding</keyword>
<dbReference type="GO" id="GO:0006412">
    <property type="term" value="P:translation"/>
    <property type="evidence" value="ECO:0007669"/>
    <property type="project" value="UniProtKB-UniRule"/>
</dbReference>
<dbReference type="SUPFAM" id="SSF54843">
    <property type="entry name" value="Ribosomal protein L22"/>
    <property type="match status" value="1"/>
</dbReference>
<dbReference type="Proteomes" id="UP000032360">
    <property type="component" value="Unassembled WGS sequence"/>
</dbReference>
<comment type="function">
    <text evidence="8">This protein binds specifically to 23S rRNA; its binding is stimulated by other ribosomal proteins, e.g. L4, L17, and L20. It is important during the early stages of 50S assembly. It makes multiple contacts with different domains of the 23S rRNA in the assembled 50S subunit and ribosome.</text>
</comment>
<dbReference type="NCBIfam" id="TIGR01044">
    <property type="entry name" value="rplV_bact"/>
    <property type="match status" value="1"/>
</dbReference>
<keyword evidence="4 10" id="KW-0699">rRNA-binding</keyword>
<dbReference type="OrthoDB" id="9805969at2"/>
<dbReference type="InterPro" id="IPR047867">
    <property type="entry name" value="Ribosomal_uL22_bac/org-type"/>
</dbReference>
<organism evidence="15 16">
    <name type="scientific">Acidithrix ferrooxidans</name>
    <dbReference type="NCBI Taxonomy" id="1280514"/>
    <lineage>
        <taxon>Bacteria</taxon>
        <taxon>Bacillati</taxon>
        <taxon>Actinomycetota</taxon>
        <taxon>Acidimicrobiia</taxon>
        <taxon>Acidimicrobiales</taxon>
        <taxon>Acidimicrobiaceae</taxon>
        <taxon>Acidithrix</taxon>
    </lineage>
</organism>
<dbReference type="Pfam" id="PF00237">
    <property type="entry name" value="Ribosomal_L22"/>
    <property type="match status" value="1"/>
</dbReference>
<evidence type="ECO:0000256" key="7">
    <source>
        <dbReference type="ARBA" id="ARBA00023274"/>
    </source>
</evidence>
<evidence type="ECO:0000256" key="2">
    <source>
        <dbReference type="ARBA" id="ARBA00009451"/>
    </source>
</evidence>
<evidence type="ECO:0000256" key="9">
    <source>
        <dbReference type="ARBA" id="ARBA00035207"/>
    </source>
</evidence>
<dbReference type="GO" id="GO:0003735">
    <property type="term" value="F:structural constituent of ribosome"/>
    <property type="evidence" value="ECO:0007669"/>
    <property type="project" value="InterPro"/>
</dbReference>
<evidence type="ECO:0000256" key="14">
    <source>
        <dbReference type="SAM" id="MobiDB-lite"/>
    </source>
</evidence>
<protein>
    <recommendedName>
        <fullName evidence="9 10">Large ribosomal subunit protein uL22</fullName>
    </recommendedName>
</protein>
<dbReference type="GO" id="GO:0022625">
    <property type="term" value="C:cytosolic large ribosomal subunit"/>
    <property type="evidence" value="ECO:0007669"/>
    <property type="project" value="TreeGrafter"/>
</dbReference>
<keyword evidence="16" id="KW-1185">Reference proteome</keyword>
<dbReference type="InterPro" id="IPR005727">
    <property type="entry name" value="Ribosomal_uL22_bac/chlpt-type"/>
</dbReference>
<evidence type="ECO:0000256" key="11">
    <source>
        <dbReference type="RuleBase" id="RU004005"/>
    </source>
</evidence>
<dbReference type="InterPro" id="IPR001063">
    <property type="entry name" value="Ribosomal_uL22"/>
</dbReference>
<comment type="similarity">
    <text evidence="2 10 11">Belongs to the universal ribosomal protein uL22 family.</text>
</comment>
<dbReference type="PANTHER" id="PTHR13501:SF8">
    <property type="entry name" value="LARGE RIBOSOMAL SUBUNIT PROTEIN UL22M"/>
    <property type="match status" value="1"/>
</dbReference>
<dbReference type="STRING" id="1280514.AXFE_05300"/>